<organism evidence="1 2">
    <name type="scientific">Bacteroides salyersiae CL02T12C01</name>
    <dbReference type="NCBI Taxonomy" id="997887"/>
    <lineage>
        <taxon>Bacteria</taxon>
        <taxon>Pseudomonadati</taxon>
        <taxon>Bacteroidota</taxon>
        <taxon>Bacteroidia</taxon>
        <taxon>Bacteroidales</taxon>
        <taxon>Bacteroidaceae</taxon>
        <taxon>Bacteroides</taxon>
    </lineage>
</organism>
<dbReference type="EMBL" id="AGXV01000004">
    <property type="protein sequence ID" value="EIY70343.1"/>
    <property type="molecule type" value="Genomic_DNA"/>
</dbReference>
<reference evidence="1 2" key="1">
    <citation type="submission" date="2012-02" db="EMBL/GenBank/DDBJ databases">
        <title>The Genome Sequence of Bacteroides salyersiae CL02T12C01.</title>
        <authorList>
            <consortium name="The Broad Institute Genome Sequencing Platform"/>
            <person name="Earl A."/>
            <person name="Ward D."/>
            <person name="Feldgarden M."/>
            <person name="Gevers D."/>
            <person name="Zitomersky N.L."/>
            <person name="Coyne M.J."/>
            <person name="Comstock L.E."/>
            <person name="Young S.K."/>
            <person name="Zeng Q."/>
            <person name="Gargeya S."/>
            <person name="Fitzgerald M."/>
            <person name="Haas B."/>
            <person name="Abouelleil A."/>
            <person name="Alvarado L."/>
            <person name="Arachchi H.M."/>
            <person name="Berlin A."/>
            <person name="Chapman S.B."/>
            <person name="Gearin G."/>
            <person name="Goldberg J."/>
            <person name="Griggs A."/>
            <person name="Gujja S."/>
            <person name="Hansen M."/>
            <person name="Heiman D."/>
            <person name="Howarth C."/>
            <person name="Larimer J."/>
            <person name="Lui A."/>
            <person name="MacDonald P.J.P."/>
            <person name="McCowen C."/>
            <person name="Montmayeur A."/>
            <person name="Murphy C."/>
            <person name="Neiman D."/>
            <person name="Pearson M."/>
            <person name="Priest M."/>
            <person name="Roberts A."/>
            <person name="Saif S."/>
            <person name="Shea T."/>
            <person name="Sisk P."/>
            <person name="Stolte C."/>
            <person name="Sykes S."/>
            <person name="Wortman J."/>
            <person name="Nusbaum C."/>
            <person name="Birren B."/>
        </authorList>
    </citation>
    <scope>NUCLEOTIDE SEQUENCE [LARGE SCALE GENOMIC DNA]</scope>
    <source>
        <strain evidence="1 2">CL02T12C01</strain>
    </source>
</reference>
<keyword evidence="2" id="KW-1185">Reference proteome</keyword>
<dbReference type="Proteomes" id="UP000005150">
    <property type="component" value="Unassembled WGS sequence"/>
</dbReference>
<dbReference type="AlphaFoldDB" id="I9TMF0"/>
<accession>I9TMF0</accession>
<name>I9TMF0_9BACE</name>
<dbReference type="HOGENOM" id="CLU_3305035_0_0_10"/>
<sequence>MNFNEYFALSVGEGWDKSQKREIKIVISDKRAALYKVIG</sequence>
<dbReference type="PATRIC" id="fig|997887.3.peg.426"/>
<comment type="caution">
    <text evidence="1">The sequence shown here is derived from an EMBL/GenBank/DDBJ whole genome shotgun (WGS) entry which is preliminary data.</text>
</comment>
<evidence type="ECO:0000313" key="2">
    <source>
        <dbReference type="Proteomes" id="UP000005150"/>
    </source>
</evidence>
<protein>
    <submittedName>
        <fullName evidence="1">Uncharacterized protein</fullName>
    </submittedName>
</protein>
<proteinExistence type="predicted"/>
<gene>
    <name evidence="1" type="ORF">HMPREF1071_00406</name>
</gene>
<evidence type="ECO:0000313" key="1">
    <source>
        <dbReference type="EMBL" id="EIY70343.1"/>
    </source>
</evidence>